<keyword evidence="1" id="KW-0812">Transmembrane</keyword>
<comment type="caution">
    <text evidence="2">The sequence shown here is derived from an EMBL/GenBank/DDBJ whole genome shotgun (WGS) entry which is preliminary data.</text>
</comment>
<reference evidence="2" key="1">
    <citation type="submission" date="2019-08" db="EMBL/GenBank/DDBJ databases">
        <authorList>
            <person name="Kucharzyk K."/>
            <person name="Murdoch R.W."/>
            <person name="Higgins S."/>
            <person name="Loffler F."/>
        </authorList>
    </citation>
    <scope>NUCLEOTIDE SEQUENCE</scope>
</reference>
<keyword evidence="1" id="KW-1133">Transmembrane helix</keyword>
<sequence length="139" mass="15465">MVNLVQRGVLIQRGCVDKLVIFPVYGKPVRLQALIGTVAEVAPFRAARYLINGKVGLRWGIGTRGKIFLHRQSGILGFLCDLGLYLYLIVLQALIKVGKLRRLRQLILALIEKRAALRYIVYKGGQIGGLLWREGIAGL</sequence>
<keyword evidence="1" id="KW-0472">Membrane</keyword>
<organism evidence="2">
    <name type="scientific">bioreactor metagenome</name>
    <dbReference type="NCBI Taxonomy" id="1076179"/>
    <lineage>
        <taxon>unclassified sequences</taxon>
        <taxon>metagenomes</taxon>
        <taxon>ecological metagenomes</taxon>
    </lineage>
</organism>
<proteinExistence type="predicted"/>
<evidence type="ECO:0000313" key="2">
    <source>
        <dbReference type="EMBL" id="MPN62993.1"/>
    </source>
</evidence>
<dbReference type="AlphaFoldDB" id="A0A645JUR7"/>
<accession>A0A645JUR7</accession>
<dbReference type="EMBL" id="VSSQ01141767">
    <property type="protein sequence ID" value="MPN62993.1"/>
    <property type="molecule type" value="Genomic_DNA"/>
</dbReference>
<protein>
    <submittedName>
        <fullName evidence="2">Uncharacterized protein</fullName>
    </submittedName>
</protein>
<feature type="transmembrane region" description="Helical" evidence="1">
    <location>
        <begin position="75"/>
        <end position="95"/>
    </location>
</feature>
<name>A0A645JUR7_9ZZZZ</name>
<evidence type="ECO:0000256" key="1">
    <source>
        <dbReference type="SAM" id="Phobius"/>
    </source>
</evidence>
<gene>
    <name evidence="2" type="ORF">SDC9_210747</name>
</gene>